<dbReference type="Gene3D" id="1.10.3730.20">
    <property type="match status" value="1"/>
</dbReference>
<dbReference type="PANTHER" id="PTHR22911">
    <property type="entry name" value="ACYL-MALONYL CONDENSING ENZYME-RELATED"/>
    <property type="match status" value="1"/>
</dbReference>
<dbReference type="SUPFAM" id="SSF103481">
    <property type="entry name" value="Multidrug resistance efflux transporter EmrE"/>
    <property type="match status" value="2"/>
</dbReference>
<feature type="transmembrane region" description="Helical" evidence="1">
    <location>
        <begin position="122"/>
        <end position="138"/>
    </location>
</feature>
<feature type="transmembrane region" description="Helical" evidence="1">
    <location>
        <begin position="7"/>
        <end position="28"/>
    </location>
</feature>
<accession>A0A4R1KX01</accession>
<dbReference type="GO" id="GO:0016020">
    <property type="term" value="C:membrane"/>
    <property type="evidence" value="ECO:0007669"/>
    <property type="project" value="InterPro"/>
</dbReference>
<comment type="caution">
    <text evidence="3">The sequence shown here is derived from an EMBL/GenBank/DDBJ whole genome shotgun (WGS) entry which is preliminary data.</text>
</comment>
<name>A0A4R1KX01_9PAST</name>
<dbReference type="InterPro" id="IPR037185">
    <property type="entry name" value="EmrE-like"/>
</dbReference>
<feature type="transmembrane region" description="Helical" evidence="1">
    <location>
        <begin position="180"/>
        <end position="203"/>
    </location>
</feature>
<dbReference type="AlphaFoldDB" id="A0A4R1KX01"/>
<feature type="transmembrane region" description="Helical" evidence="1">
    <location>
        <begin position="66"/>
        <end position="87"/>
    </location>
</feature>
<dbReference type="Pfam" id="PF00892">
    <property type="entry name" value="EamA"/>
    <property type="match status" value="2"/>
</dbReference>
<feature type="transmembrane region" description="Helical" evidence="1">
    <location>
        <begin position="263"/>
        <end position="280"/>
    </location>
</feature>
<feature type="transmembrane region" description="Helical" evidence="1">
    <location>
        <begin position="93"/>
        <end position="110"/>
    </location>
</feature>
<feature type="transmembrane region" description="Helical" evidence="1">
    <location>
        <begin position="209"/>
        <end position="227"/>
    </location>
</feature>
<feature type="transmembrane region" description="Helical" evidence="1">
    <location>
        <begin position="34"/>
        <end position="54"/>
    </location>
</feature>
<dbReference type="Proteomes" id="UP000295496">
    <property type="component" value="Unassembled WGS sequence"/>
</dbReference>
<keyword evidence="1" id="KW-1133">Transmembrane helix</keyword>
<keyword evidence="1" id="KW-0812">Transmembrane</keyword>
<dbReference type="PANTHER" id="PTHR22911:SF137">
    <property type="entry name" value="SOLUTE CARRIER FAMILY 35 MEMBER G2-RELATED"/>
    <property type="match status" value="1"/>
</dbReference>
<feature type="domain" description="EamA" evidence="2">
    <location>
        <begin position="150"/>
        <end position="277"/>
    </location>
</feature>
<evidence type="ECO:0000259" key="2">
    <source>
        <dbReference type="Pfam" id="PF00892"/>
    </source>
</evidence>
<dbReference type="InterPro" id="IPR000620">
    <property type="entry name" value="EamA_dom"/>
</dbReference>
<protein>
    <submittedName>
        <fullName evidence="3">EamA domain-containing membrane protein RarD</fullName>
    </submittedName>
</protein>
<gene>
    <name evidence="3" type="ORF">EV692_1036</name>
</gene>
<feature type="transmembrane region" description="Helical" evidence="1">
    <location>
        <begin position="239"/>
        <end position="257"/>
    </location>
</feature>
<sequence>MTNHQKGLVFAHLAAVLFGMTGILGALIQMDASLITFGRASLAFISLYLYSRLVGISLTQHLSPFFMGRLLFSGVLLAIHWVTFFYAVKIGGVAMATLGFASFPAFITLIERFILRDKVNSTAWLLVFIVMFGLFLVSPELTWQNTNSVGLVWGISSGLSFAGLAVVNRTMGHQLSAISISFWQNLIVAIVTLPTLCFISLSMTGSDGVYLLILGVICTALSHVLFVSSVKYIPARTTGLIISLEPVYAIVVAWWLFNEQPTLKMIIGGILIIGAAIYPHEKSTHSEK</sequence>
<evidence type="ECO:0000313" key="4">
    <source>
        <dbReference type="Proteomes" id="UP000295496"/>
    </source>
</evidence>
<organism evidence="3 4">
    <name type="scientific">Lonepinella koalarum</name>
    <dbReference type="NCBI Taxonomy" id="53417"/>
    <lineage>
        <taxon>Bacteria</taxon>
        <taxon>Pseudomonadati</taxon>
        <taxon>Pseudomonadota</taxon>
        <taxon>Gammaproteobacteria</taxon>
        <taxon>Pasteurellales</taxon>
        <taxon>Pasteurellaceae</taxon>
        <taxon>Lonepinella</taxon>
    </lineage>
</organism>
<evidence type="ECO:0000313" key="3">
    <source>
        <dbReference type="EMBL" id="TCK69828.1"/>
    </source>
</evidence>
<keyword evidence="4" id="KW-1185">Reference proteome</keyword>
<proteinExistence type="predicted"/>
<feature type="domain" description="EamA" evidence="2">
    <location>
        <begin position="6"/>
        <end position="138"/>
    </location>
</feature>
<feature type="transmembrane region" description="Helical" evidence="1">
    <location>
        <begin position="150"/>
        <end position="168"/>
    </location>
</feature>
<dbReference type="EMBL" id="SMGJ01000003">
    <property type="protein sequence ID" value="TCK69828.1"/>
    <property type="molecule type" value="Genomic_DNA"/>
</dbReference>
<reference evidence="3 4" key="1">
    <citation type="submission" date="2019-03" db="EMBL/GenBank/DDBJ databases">
        <title>Genomic Encyclopedia of Type Strains, Phase IV (KMG-IV): sequencing the most valuable type-strain genomes for metagenomic binning, comparative biology and taxonomic classification.</title>
        <authorList>
            <person name="Goeker M."/>
        </authorList>
    </citation>
    <scope>NUCLEOTIDE SEQUENCE [LARGE SCALE GENOMIC DNA]</scope>
    <source>
        <strain evidence="3 4">DSM 10053</strain>
    </source>
</reference>
<evidence type="ECO:0000256" key="1">
    <source>
        <dbReference type="SAM" id="Phobius"/>
    </source>
</evidence>
<dbReference type="RefSeq" id="WP_132301222.1">
    <property type="nucleotide sequence ID" value="NZ_CP170642.1"/>
</dbReference>
<keyword evidence="1" id="KW-0472">Membrane</keyword>